<evidence type="ECO:0000256" key="3">
    <source>
        <dbReference type="SAM" id="Phobius"/>
    </source>
</evidence>
<feature type="transmembrane region" description="Helical" evidence="3">
    <location>
        <begin position="6"/>
        <end position="25"/>
    </location>
</feature>
<dbReference type="InterPro" id="IPR029389">
    <property type="entry name" value="IZUMO"/>
</dbReference>
<evidence type="ECO:0000256" key="2">
    <source>
        <dbReference type="ARBA" id="ARBA00022729"/>
    </source>
</evidence>
<gene>
    <name evidence="5" type="primary">LOC121395769</name>
</gene>
<comment type="similarity">
    <text evidence="1">Belongs to the Izumo family.</text>
</comment>
<evidence type="ECO:0000256" key="1">
    <source>
        <dbReference type="ARBA" id="ARBA00009633"/>
    </source>
</evidence>
<evidence type="ECO:0000313" key="4">
    <source>
        <dbReference type="Proteomes" id="UP000186698"/>
    </source>
</evidence>
<dbReference type="Pfam" id="PF15005">
    <property type="entry name" value="IZUMO"/>
    <property type="match status" value="1"/>
</dbReference>
<protein>
    <submittedName>
        <fullName evidence="5">Uncharacterized protein LOC121395769</fullName>
    </submittedName>
</protein>
<dbReference type="AlphaFoldDB" id="A0A8J1L8W5"/>
<dbReference type="GeneID" id="121395769"/>
<keyword evidence="3" id="KW-0472">Membrane</keyword>
<accession>A0A8J1L8W5</accession>
<dbReference type="RefSeq" id="XP_041425987.1">
    <property type="nucleotide sequence ID" value="XM_041570053.1"/>
</dbReference>
<dbReference type="PANTHER" id="PTHR47745:SF1">
    <property type="entry name" value="IZUMO SPERM-EGG FUSION PROTEIN 2"/>
    <property type="match status" value="1"/>
</dbReference>
<dbReference type="PANTHER" id="PTHR47745">
    <property type="entry name" value="IZUMO SPERM-EGG FUSION PROTEIN 2"/>
    <property type="match status" value="1"/>
</dbReference>
<dbReference type="OrthoDB" id="9895666at2759"/>
<evidence type="ECO:0000313" key="5">
    <source>
        <dbReference type="RefSeq" id="XP_041425987.1"/>
    </source>
</evidence>
<keyword evidence="3" id="KW-0812">Transmembrane</keyword>
<organism evidence="4 5">
    <name type="scientific">Xenopus laevis</name>
    <name type="common">African clawed frog</name>
    <dbReference type="NCBI Taxonomy" id="8355"/>
    <lineage>
        <taxon>Eukaryota</taxon>
        <taxon>Metazoa</taxon>
        <taxon>Chordata</taxon>
        <taxon>Craniata</taxon>
        <taxon>Vertebrata</taxon>
        <taxon>Euteleostomi</taxon>
        <taxon>Amphibia</taxon>
        <taxon>Batrachia</taxon>
        <taxon>Anura</taxon>
        <taxon>Pipoidea</taxon>
        <taxon>Pipidae</taxon>
        <taxon>Xenopodinae</taxon>
        <taxon>Xenopus</taxon>
        <taxon>Xenopus</taxon>
    </lineage>
</organism>
<keyword evidence="4" id="KW-1185">Reference proteome</keyword>
<reference evidence="5" key="1">
    <citation type="submission" date="2025-08" db="UniProtKB">
        <authorList>
            <consortium name="RefSeq"/>
        </authorList>
    </citation>
    <scope>IDENTIFICATION</scope>
    <source>
        <strain evidence="5">J_2021</strain>
        <tissue evidence="5">Erythrocytes</tissue>
    </source>
</reference>
<name>A0A8J1L8W5_XENLA</name>
<keyword evidence="3" id="KW-1133">Transmembrane helix</keyword>
<proteinExistence type="inferred from homology"/>
<dbReference type="Proteomes" id="UP000186698">
    <property type="component" value="Chromosome 7L"/>
</dbReference>
<dbReference type="InterPro" id="IPR042920">
    <property type="entry name" value="IZUMO2"/>
</dbReference>
<keyword evidence="2" id="KW-0732">Signal</keyword>
<dbReference type="KEGG" id="xla:121395769"/>
<sequence length="231" mass="26374">MTFFKIPIIFLIIFLNCIILVQTCVDCTSKFRKAIERFRKYDLPWRINDAEIGLRCSLLMMRMESTYFQQYAVNQYSGFIDPQDLAVIVQKAMDKLPDVLNFNGSDSEFLDNLANFGKEIILEMKPALKKAQDLVCSPSECENLKEMVDCGQCKIVFKSLCLVGDACAVNREKRVLMETTDIEETGKKLKLIALVTATVIGIIFLVLLITIAVVYSLYTKKERETYTVEDV</sequence>
<feature type="transmembrane region" description="Helical" evidence="3">
    <location>
        <begin position="191"/>
        <end position="218"/>
    </location>
</feature>